<dbReference type="EMBL" id="CM010717">
    <property type="protein sequence ID" value="RZC56982.1"/>
    <property type="molecule type" value="Genomic_DNA"/>
</dbReference>
<evidence type="ECO:0000313" key="2">
    <source>
        <dbReference type="Proteomes" id="UP000316621"/>
    </source>
</evidence>
<sequence>MDENKFKNLATAVSNIGTKQDGLQKEVSNMITGFKKDMKDFCAAFISRLNQLAKNGGKIYDDASNCSNVNQNHVVQNIQNVETEDHRMVLQYIHKEDDVQNIDIVDTEDRRMGSKEIHKYGKLWVINMREDIVVDLELHFHSIFSKEMEEVEIQASQPGSDIVLQGRHDAFSQVRGRDKGGRVRCLGNGIKPKKY</sequence>
<dbReference type="Proteomes" id="UP000316621">
    <property type="component" value="Chromosome 3"/>
</dbReference>
<protein>
    <submittedName>
        <fullName evidence="1">Uncharacterized protein</fullName>
    </submittedName>
</protein>
<accession>A0A4Y7JA94</accession>
<dbReference type="AlphaFoldDB" id="A0A4Y7JA94"/>
<reference evidence="1 2" key="1">
    <citation type="journal article" date="2018" name="Science">
        <title>The opium poppy genome and morphinan production.</title>
        <authorList>
            <person name="Guo L."/>
            <person name="Winzer T."/>
            <person name="Yang X."/>
            <person name="Li Y."/>
            <person name="Ning Z."/>
            <person name="He Z."/>
            <person name="Teodor R."/>
            <person name="Lu Y."/>
            <person name="Bowser T.A."/>
            <person name="Graham I.A."/>
            <person name="Ye K."/>
        </authorList>
    </citation>
    <scope>NUCLEOTIDE SEQUENCE [LARGE SCALE GENOMIC DNA]</scope>
    <source>
        <strain evidence="2">cv. HN1</strain>
        <tissue evidence="1">Leaves</tissue>
    </source>
</reference>
<name>A0A4Y7JA94_PAPSO</name>
<evidence type="ECO:0000313" key="1">
    <source>
        <dbReference type="EMBL" id="RZC56982.1"/>
    </source>
</evidence>
<proteinExistence type="predicted"/>
<dbReference type="Gramene" id="RZC56982">
    <property type="protein sequence ID" value="RZC56982"/>
    <property type="gene ID" value="C5167_015836"/>
</dbReference>
<keyword evidence="2" id="KW-1185">Reference proteome</keyword>
<gene>
    <name evidence="1" type="ORF">C5167_015836</name>
</gene>
<organism evidence="1 2">
    <name type="scientific">Papaver somniferum</name>
    <name type="common">Opium poppy</name>
    <dbReference type="NCBI Taxonomy" id="3469"/>
    <lineage>
        <taxon>Eukaryota</taxon>
        <taxon>Viridiplantae</taxon>
        <taxon>Streptophyta</taxon>
        <taxon>Embryophyta</taxon>
        <taxon>Tracheophyta</taxon>
        <taxon>Spermatophyta</taxon>
        <taxon>Magnoliopsida</taxon>
        <taxon>Ranunculales</taxon>
        <taxon>Papaveraceae</taxon>
        <taxon>Papaveroideae</taxon>
        <taxon>Papaver</taxon>
    </lineage>
</organism>